<protein>
    <recommendedName>
        <fullName evidence="2">Peptide N-acetyl-beta-D-glucosaminyl asparaginase amidase A N-terminal domain-containing protein</fullName>
    </recommendedName>
</protein>
<accession>W3WUT9</accession>
<dbReference type="AlphaFoldDB" id="W3WUT9"/>
<dbReference type="InterPro" id="IPR021102">
    <property type="entry name" value="PNGase_A"/>
</dbReference>
<dbReference type="eggNOG" id="ENOG502QSXK">
    <property type="taxonomic scope" value="Eukaryota"/>
</dbReference>
<feature type="signal peptide" evidence="1">
    <location>
        <begin position="1"/>
        <end position="16"/>
    </location>
</feature>
<dbReference type="Pfam" id="PF25156">
    <property type="entry name" value="PNGase_A_C"/>
    <property type="match status" value="1"/>
</dbReference>
<dbReference type="STRING" id="1229662.W3WUT9"/>
<organism evidence="3 4">
    <name type="scientific">Pestalotiopsis fici (strain W106-1 / CGMCC3.15140)</name>
    <dbReference type="NCBI Taxonomy" id="1229662"/>
    <lineage>
        <taxon>Eukaryota</taxon>
        <taxon>Fungi</taxon>
        <taxon>Dikarya</taxon>
        <taxon>Ascomycota</taxon>
        <taxon>Pezizomycotina</taxon>
        <taxon>Sordariomycetes</taxon>
        <taxon>Xylariomycetidae</taxon>
        <taxon>Amphisphaeriales</taxon>
        <taxon>Sporocadaceae</taxon>
        <taxon>Pestalotiopsis</taxon>
    </lineage>
</organism>
<dbReference type="OrthoDB" id="1612078at2759"/>
<sequence length="608" mass="66183">MKVFIFLSLFVTWVQALATFGDSKNVARQESLSTSDQDATPAFLQVVQPYFPPRKSLDDPACRQTIVQHDFGNSYGSPYVGTYAPPADCDFTTTILNLTVTSQGRQYDRLALLYLGDTEIWRTSTAMPIQSGIQWTYQKDISVFHTLLTQDQKVFLSLDNILSGTLYTGTYEVTIEALYFNDVYTPSFAPADEIHPISKLASGQNTTSEFSLPGDSGSVNLTLARNIKQAVVSIIASGNSAEEFWFANVPSVYTNTFPGPLGELSGYSPFREVQLLIDGQLAGVEWPFPILFSGGVDPGAWRPIVGIDTYDLPTFEIDVTPWLSLLCDGEQHEFQLRVVGFDSTAEDKIGTIGSNWYVSGSLFVWLDESVNQTQAGEITASTGEPLFKYLPDLTQATSSNGTVTNTSLWFSLGVERTLSISSTIETADGNKTVSWNQHLSFNSIQKLTNAALNQSTSMVTQGTYSGSASAEVSTFQYPLNLYSSYDLADSNPVTSPGSVYCLVDRSLISDGVALLPLMSGMIAGPESLAVRQNVTSMYYWNNTIVEATGDNNTCSGASWLSFVGNSTSDNGVDAFGQQLQELDDAWVNQQQAWGTIPVPTTGPLPTPN</sequence>
<reference evidence="4" key="1">
    <citation type="journal article" date="2015" name="BMC Genomics">
        <title>Genomic and transcriptomic analysis of the endophytic fungus Pestalotiopsis fici reveals its lifestyle and high potential for synthesis of natural products.</title>
        <authorList>
            <person name="Wang X."/>
            <person name="Zhang X."/>
            <person name="Liu L."/>
            <person name="Xiang M."/>
            <person name="Wang W."/>
            <person name="Sun X."/>
            <person name="Che Y."/>
            <person name="Guo L."/>
            <person name="Liu G."/>
            <person name="Guo L."/>
            <person name="Wang C."/>
            <person name="Yin W.B."/>
            <person name="Stadler M."/>
            <person name="Zhang X."/>
            <person name="Liu X."/>
        </authorList>
    </citation>
    <scope>NUCLEOTIDE SEQUENCE [LARGE SCALE GENOMIC DNA]</scope>
    <source>
        <strain evidence="4">W106-1 / CGMCC3.15140</strain>
    </source>
</reference>
<dbReference type="OMA" id="SINSNWF"/>
<name>W3WUT9_PESFW</name>
<keyword evidence="1" id="KW-0732">Signal</keyword>
<keyword evidence="4" id="KW-1185">Reference proteome</keyword>
<dbReference type="InterPro" id="IPR056948">
    <property type="entry name" value="PNGaseA_N"/>
</dbReference>
<evidence type="ECO:0000256" key="1">
    <source>
        <dbReference type="SAM" id="SignalP"/>
    </source>
</evidence>
<dbReference type="Proteomes" id="UP000030651">
    <property type="component" value="Unassembled WGS sequence"/>
</dbReference>
<dbReference type="HOGENOM" id="CLU_011027_0_1_1"/>
<dbReference type="RefSeq" id="XP_007838785.1">
    <property type="nucleotide sequence ID" value="XM_007840594.1"/>
</dbReference>
<dbReference type="KEGG" id="pfy:PFICI_12013"/>
<gene>
    <name evidence="3" type="ORF">PFICI_12013</name>
</gene>
<dbReference type="InParanoid" id="W3WUT9"/>
<dbReference type="Pfam" id="PF12222">
    <property type="entry name" value="PNGaseA"/>
    <property type="match status" value="1"/>
</dbReference>
<dbReference type="EMBL" id="KI912117">
    <property type="protein sequence ID" value="ETS76626.1"/>
    <property type="molecule type" value="Genomic_DNA"/>
</dbReference>
<feature type="chain" id="PRO_5004834241" description="Peptide N-acetyl-beta-D-glucosaminyl asparaginase amidase A N-terminal domain-containing protein" evidence="1">
    <location>
        <begin position="17"/>
        <end position="608"/>
    </location>
</feature>
<evidence type="ECO:0000313" key="4">
    <source>
        <dbReference type="Proteomes" id="UP000030651"/>
    </source>
</evidence>
<evidence type="ECO:0000259" key="2">
    <source>
        <dbReference type="Pfam" id="PF12222"/>
    </source>
</evidence>
<proteinExistence type="predicted"/>
<evidence type="ECO:0000313" key="3">
    <source>
        <dbReference type="EMBL" id="ETS76626.1"/>
    </source>
</evidence>
<dbReference type="PANTHER" id="PTHR31104">
    <property type="entry name" value="PEPTIDE-N4-(N-ACETYL-BETA-GLUCOSAMINYL)ASPARAGINE AMIDASE A PROTEIN"/>
    <property type="match status" value="1"/>
</dbReference>
<feature type="domain" description="Peptide N-acetyl-beta-D-glucosaminyl asparaginase amidase A N-terminal" evidence="2">
    <location>
        <begin position="56"/>
        <end position="377"/>
    </location>
</feature>
<dbReference type="GeneID" id="19277026"/>